<evidence type="ECO:0000256" key="1">
    <source>
        <dbReference type="PROSITE-ProRule" id="PRU00285"/>
    </source>
</evidence>
<dbReference type="Proteomes" id="UP000315700">
    <property type="component" value="Chromosome"/>
</dbReference>
<keyword evidence="6" id="KW-1185">Reference proteome</keyword>
<protein>
    <submittedName>
        <fullName evidence="5">Spore protein SP21</fullName>
    </submittedName>
</protein>
<dbReference type="KEGG" id="ccos:Pan44_00050"/>
<dbReference type="AlphaFoldDB" id="A0A517S7A6"/>
<dbReference type="Pfam" id="PF00011">
    <property type="entry name" value="HSP20"/>
    <property type="match status" value="1"/>
</dbReference>
<evidence type="ECO:0000259" key="4">
    <source>
        <dbReference type="PROSITE" id="PS01031"/>
    </source>
</evidence>
<dbReference type="InterPro" id="IPR002068">
    <property type="entry name" value="A-crystallin/Hsp20_dom"/>
</dbReference>
<sequence>MDRVLRTVNQAFEGLRVGRPYPPVNVYELPSEYLLTAELPGVRTEDLELSVVNGQLVLRGQRVEPNDPPPERYRRNERPHGQWERSIPLPERVQEEQMSAEFINGVLTVHLPKTPSAQPRQIPISETNS</sequence>
<dbReference type="EMBL" id="CP036271">
    <property type="protein sequence ID" value="QDT51999.1"/>
    <property type="molecule type" value="Genomic_DNA"/>
</dbReference>
<evidence type="ECO:0000256" key="2">
    <source>
        <dbReference type="RuleBase" id="RU003616"/>
    </source>
</evidence>
<accession>A0A517S7A6</accession>
<dbReference type="PANTHER" id="PTHR11527">
    <property type="entry name" value="HEAT-SHOCK PROTEIN 20 FAMILY MEMBER"/>
    <property type="match status" value="1"/>
</dbReference>
<feature type="domain" description="SHSP" evidence="4">
    <location>
        <begin position="15"/>
        <end position="127"/>
    </location>
</feature>
<dbReference type="Gene3D" id="2.60.40.790">
    <property type="match status" value="1"/>
</dbReference>
<dbReference type="PROSITE" id="PS01031">
    <property type="entry name" value="SHSP"/>
    <property type="match status" value="1"/>
</dbReference>
<dbReference type="InterPro" id="IPR008978">
    <property type="entry name" value="HSP20-like_chaperone"/>
</dbReference>
<dbReference type="InterPro" id="IPR031107">
    <property type="entry name" value="Small_HSP"/>
</dbReference>
<reference evidence="5 6" key="1">
    <citation type="submission" date="2019-02" db="EMBL/GenBank/DDBJ databases">
        <title>Deep-cultivation of Planctomycetes and their phenomic and genomic characterization uncovers novel biology.</title>
        <authorList>
            <person name="Wiegand S."/>
            <person name="Jogler M."/>
            <person name="Boedeker C."/>
            <person name="Pinto D."/>
            <person name="Vollmers J."/>
            <person name="Rivas-Marin E."/>
            <person name="Kohn T."/>
            <person name="Peeters S.H."/>
            <person name="Heuer A."/>
            <person name="Rast P."/>
            <person name="Oberbeckmann S."/>
            <person name="Bunk B."/>
            <person name="Jeske O."/>
            <person name="Meyerdierks A."/>
            <person name="Storesund J.E."/>
            <person name="Kallscheuer N."/>
            <person name="Luecker S."/>
            <person name="Lage O.M."/>
            <person name="Pohl T."/>
            <person name="Merkel B.J."/>
            <person name="Hornburger P."/>
            <person name="Mueller R.-W."/>
            <person name="Bruemmer F."/>
            <person name="Labrenz M."/>
            <person name="Spormann A.M."/>
            <person name="Op den Camp H."/>
            <person name="Overmann J."/>
            <person name="Amann R."/>
            <person name="Jetten M.S.M."/>
            <person name="Mascher T."/>
            <person name="Medema M.H."/>
            <person name="Devos D.P."/>
            <person name="Kaster A.-K."/>
            <person name="Ovreas L."/>
            <person name="Rohde M."/>
            <person name="Galperin M.Y."/>
            <person name="Jogler C."/>
        </authorList>
    </citation>
    <scope>NUCLEOTIDE SEQUENCE [LARGE SCALE GENOMIC DNA]</scope>
    <source>
        <strain evidence="5 6">Pan44</strain>
    </source>
</reference>
<dbReference type="InParanoid" id="A0A517S7A6"/>
<feature type="region of interest" description="Disordered" evidence="3">
    <location>
        <begin position="60"/>
        <end position="87"/>
    </location>
</feature>
<comment type="similarity">
    <text evidence="1 2">Belongs to the small heat shock protein (HSP20) family.</text>
</comment>
<dbReference type="CDD" id="cd06464">
    <property type="entry name" value="ACD_sHsps-like"/>
    <property type="match status" value="1"/>
</dbReference>
<name>A0A517S7A6_9PLAN</name>
<evidence type="ECO:0000313" key="5">
    <source>
        <dbReference type="EMBL" id="QDT51999.1"/>
    </source>
</evidence>
<evidence type="ECO:0000256" key="3">
    <source>
        <dbReference type="SAM" id="MobiDB-lite"/>
    </source>
</evidence>
<feature type="compositionally biased region" description="Basic and acidic residues" evidence="3">
    <location>
        <begin position="61"/>
        <end position="83"/>
    </location>
</feature>
<gene>
    <name evidence="5" type="primary">hspA_1</name>
    <name evidence="5" type="ORF">Pan44_00050</name>
</gene>
<evidence type="ECO:0000313" key="6">
    <source>
        <dbReference type="Proteomes" id="UP000315700"/>
    </source>
</evidence>
<organism evidence="5 6">
    <name type="scientific">Caulifigura coniformis</name>
    <dbReference type="NCBI Taxonomy" id="2527983"/>
    <lineage>
        <taxon>Bacteria</taxon>
        <taxon>Pseudomonadati</taxon>
        <taxon>Planctomycetota</taxon>
        <taxon>Planctomycetia</taxon>
        <taxon>Planctomycetales</taxon>
        <taxon>Planctomycetaceae</taxon>
        <taxon>Caulifigura</taxon>
    </lineage>
</organism>
<dbReference type="SUPFAM" id="SSF49764">
    <property type="entry name" value="HSP20-like chaperones"/>
    <property type="match status" value="1"/>
</dbReference>
<proteinExistence type="inferred from homology"/>